<evidence type="ECO:0000256" key="1">
    <source>
        <dbReference type="ARBA" id="ARBA00022630"/>
    </source>
</evidence>
<evidence type="ECO:0000313" key="7">
    <source>
        <dbReference type="EMBL" id="CAB4878716.1"/>
    </source>
</evidence>
<evidence type="ECO:0000256" key="2">
    <source>
        <dbReference type="ARBA" id="ARBA00022643"/>
    </source>
</evidence>
<protein>
    <submittedName>
        <fullName evidence="7">Unannotated protein</fullName>
    </submittedName>
</protein>
<proteinExistence type="predicted"/>
<dbReference type="AlphaFoldDB" id="A0A6J7E6X5"/>
<name>A0A6J7E6X5_9ZZZZ</name>
<dbReference type="GO" id="GO:0008726">
    <property type="term" value="F:alkanesulfonate monooxygenase activity"/>
    <property type="evidence" value="ECO:0007669"/>
    <property type="project" value="TreeGrafter"/>
</dbReference>
<dbReference type="PANTHER" id="PTHR42847:SF4">
    <property type="entry name" value="ALKANESULFONATE MONOOXYGENASE-RELATED"/>
    <property type="match status" value="1"/>
</dbReference>
<dbReference type="InterPro" id="IPR050172">
    <property type="entry name" value="SsuD_RutA_monooxygenase"/>
</dbReference>
<dbReference type="Gene3D" id="3.20.20.30">
    <property type="entry name" value="Luciferase-like domain"/>
    <property type="match status" value="1"/>
</dbReference>
<keyword evidence="1" id="KW-0285">Flavoprotein</keyword>
<evidence type="ECO:0000313" key="8">
    <source>
        <dbReference type="EMBL" id="CAB5015873.1"/>
    </source>
</evidence>
<keyword evidence="3" id="KW-0560">Oxidoreductase</keyword>
<dbReference type="EMBL" id="CAFABE010000086">
    <property type="protein sequence ID" value="CAB4833218.1"/>
    <property type="molecule type" value="Genomic_DNA"/>
</dbReference>
<dbReference type="PANTHER" id="PTHR42847">
    <property type="entry name" value="ALKANESULFONATE MONOOXYGENASE"/>
    <property type="match status" value="1"/>
</dbReference>
<feature type="domain" description="Luciferase-like" evidence="5">
    <location>
        <begin position="17"/>
        <end position="236"/>
    </location>
</feature>
<accession>A0A6J7E6X5</accession>
<reference evidence="7" key="1">
    <citation type="submission" date="2020-05" db="EMBL/GenBank/DDBJ databases">
        <authorList>
            <person name="Chiriac C."/>
            <person name="Salcher M."/>
            <person name="Ghai R."/>
            <person name="Kavagutti S V."/>
        </authorList>
    </citation>
    <scope>NUCLEOTIDE SEQUENCE</scope>
</reference>
<organism evidence="7">
    <name type="scientific">freshwater metagenome</name>
    <dbReference type="NCBI Taxonomy" id="449393"/>
    <lineage>
        <taxon>unclassified sequences</taxon>
        <taxon>metagenomes</taxon>
        <taxon>ecological metagenomes</taxon>
    </lineage>
</organism>
<dbReference type="EMBL" id="CAFBLT010000001">
    <property type="protein sequence ID" value="CAB4878716.1"/>
    <property type="molecule type" value="Genomic_DNA"/>
</dbReference>
<dbReference type="EMBL" id="CAFBPM010000004">
    <property type="protein sequence ID" value="CAB5015873.1"/>
    <property type="molecule type" value="Genomic_DNA"/>
</dbReference>
<dbReference type="InterPro" id="IPR036661">
    <property type="entry name" value="Luciferase-like_sf"/>
</dbReference>
<gene>
    <name evidence="6" type="ORF">UFOPK3164_01430</name>
    <name evidence="7" type="ORF">UFOPK3427_01310</name>
    <name evidence="8" type="ORF">UFOPK4112_00598</name>
</gene>
<dbReference type="GO" id="GO:0046306">
    <property type="term" value="P:alkanesulfonate catabolic process"/>
    <property type="evidence" value="ECO:0007669"/>
    <property type="project" value="TreeGrafter"/>
</dbReference>
<dbReference type="Pfam" id="PF00296">
    <property type="entry name" value="Bac_luciferase"/>
    <property type="match status" value="1"/>
</dbReference>
<dbReference type="NCBIfam" id="TIGR03619">
    <property type="entry name" value="F420_Rv2161c"/>
    <property type="match status" value="1"/>
</dbReference>
<evidence type="ECO:0000256" key="4">
    <source>
        <dbReference type="ARBA" id="ARBA00023033"/>
    </source>
</evidence>
<evidence type="ECO:0000259" key="5">
    <source>
        <dbReference type="Pfam" id="PF00296"/>
    </source>
</evidence>
<dbReference type="InterPro" id="IPR011251">
    <property type="entry name" value="Luciferase-like_dom"/>
</dbReference>
<sequence>MKIGISLGILHPSLWADITKEADQLGIESVWMPEHLVIPMAMAGSPFAGADHPPIPSNVPVFDVFSYLGFLAGQTKNIHFGTQVYNIGLRHPFIVARAVATLDVISQGRVEFGIGASWLEAEWQAVGLDFASRGRRVDESIAICQRLWRDEIIEEHGEFFDFGPVMFEPKPHHTPWPPLHIGGDGPAALRRAALVGDGWIPMNHTPEQIPEAAKKIAQIRHDAGREGTTEITVGVGGAGVDDLRRYADLGIHRGLVKPWDSSRNAIEGLKRFADEVLPLVVDYPTALPA</sequence>
<dbReference type="InterPro" id="IPR019921">
    <property type="entry name" value="Lucif-like_OxRdtase_Rv2161c"/>
</dbReference>
<keyword evidence="4" id="KW-0503">Monooxygenase</keyword>
<evidence type="ECO:0000313" key="6">
    <source>
        <dbReference type="EMBL" id="CAB4833218.1"/>
    </source>
</evidence>
<evidence type="ECO:0000256" key="3">
    <source>
        <dbReference type="ARBA" id="ARBA00023002"/>
    </source>
</evidence>
<keyword evidence="2" id="KW-0288">FMN</keyword>
<dbReference type="SUPFAM" id="SSF51679">
    <property type="entry name" value="Bacterial luciferase-like"/>
    <property type="match status" value="1"/>
</dbReference>